<dbReference type="InterPro" id="IPR037523">
    <property type="entry name" value="VOC_core"/>
</dbReference>
<feature type="domain" description="VOC" evidence="1">
    <location>
        <begin position="10"/>
        <end position="125"/>
    </location>
</feature>
<evidence type="ECO:0000313" key="2">
    <source>
        <dbReference type="EMBL" id="GIO26578.1"/>
    </source>
</evidence>
<gene>
    <name evidence="2" type="ORF">J43TS3_11890</name>
</gene>
<protein>
    <submittedName>
        <fullName evidence="2">Glyoxalase</fullName>
    </submittedName>
</protein>
<dbReference type="SUPFAM" id="SSF54593">
    <property type="entry name" value="Glyoxalase/Bleomycin resistance protein/Dihydroxybiphenyl dioxygenase"/>
    <property type="match status" value="1"/>
</dbReference>
<evidence type="ECO:0000313" key="3">
    <source>
        <dbReference type="Proteomes" id="UP000676917"/>
    </source>
</evidence>
<dbReference type="InterPro" id="IPR029068">
    <property type="entry name" value="Glyas_Bleomycin-R_OHBP_Dase"/>
</dbReference>
<evidence type="ECO:0000259" key="1">
    <source>
        <dbReference type="PROSITE" id="PS51819"/>
    </source>
</evidence>
<proteinExistence type="predicted"/>
<dbReference type="Pfam" id="PF00903">
    <property type="entry name" value="Glyoxalase"/>
    <property type="match status" value="1"/>
</dbReference>
<name>A0A920C6G5_9BACI</name>
<dbReference type="InterPro" id="IPR004360">
    <property type="entry name" value="Glyas_Fos-R_dOase_dom"/>
</dbReference>
<dbReference type="CDD" id="cd06587">
    <property type="entry name" value="VOC"/>
    <property type="match status" value="1"/>
</dbReference>
<dbReference type="RefSeq" id="WP_212920101.1">
    <property type="nucleotide sequence ID" value="NZ_BORP01000002.1"/>
</dbReference>
<accession>A0A920C6G5</accession>
<sequence length="126" mass="14250">MTSSSKGKIKFIQAVSLFTPNLDFSVDFYKNTFGAAELFRSQQTNGSNMVGLSFADGNTEFVLHDSEEWKEPDIEVLVEDVRDFYNTHKENENIHWIQPPIEKPYGGHLAVMRTIADDIVLIIVGP</sequence>
<dbReference type="AlphaFoldDB" id="A0A920C6G5"/>
<dbReference type="PROSITE" id="PS51819">
    <property type="entry name" value="VOC"/>
    <property type="match status" value="1"/>
</dbReference>
<dbReference type="Proteomes" id="UP000676917">
    <property type="component" value="Unassembled WGS sequence"/>
</dbReference>
<dbReference type="Gene3D" id="3.10.180.10">
    <property type="entry name" value="2,3-Dihydroxybiphenyl 1,2-Dioxygenase, domain 1"/>
    <property type="match status" value="1"/>
</dbReference>
<organism evidence="2 3">
    <name type="scientific">Ornithinibacillus bavariensis</name>
    <dbReference type="NCBI Taxonomy" id="545502"/>
    <lineage>
        <taxon>Bacteria</taxon>
        <taxon>Bacillati</taxon>
        <taxon>Bacillota</taxon>
        <taxon>Bacilli</taxon>
        <taxon>Bacillales</taxon>
        <taxon>Bacillaceae</taxon>
        <taxon>Ornithinibacillus</taxon>
    </lineage>
</organism>
<keyword evidence="3" id="KW-1185">Reference proteome</keyword>
<comment type="caution">
    <text evidence="2">The sequence shown here is derived from an EMBL/GenBank/DDBJ whole genome shotgun (WGS) entry which is preliminary data.</text>
</comment>
<reference evidence="2" key="1">
    <citation type="submission" date="2021-03" db="EMBL/GenBank/DDBJ databases">
        <title>Antimicrobial resistance genes in bacteria isolated from Japanese honey, and their potential for conferring macrolide and lincosamide resistance in the American foulbrood pathogen Paenibacillus larvae.</title>
        <authorList>
            <person name="Okamoto M."/>
            <person name="Kumagai M."/>
            <person name="Kanamori H."/>
            <person name="Takamatsu D."/>
        </authorList>
    </citation>
    <scope>NUCLEOTIDE SEQUENCE</scope>
    <source>
        <strain evidence="2">J43TS3</strain>
    </source>
</reference>
<dbReference type="EMBL" id="BORP01000002">
    <property type="protein sequence ID" value="GIO26578.1"/>
    <property type="molecule type" value="Genomic_DNA"/>
</dbReference>